<feature type="region of interest" description="Disordered" evidence="5">
    <location>
        <begin position="161"/>
        <end position="193"/>
    </location>
</feature>
<feature type="compositionally biased region" description="Basic and acidic residues" evidence="5">
    <location>
        <begin position="161"/>
        <end position="171"/>
    </location>
</feature>
<feature type="compositionally biased region" description="Polar residues" evidence="5">
    <location>
        <begin position="19"/>
        <end position="29"/>
    </location>
</feature>
<organism evidence="7 8">
    <name type="scientific">Cyanidium caldarium</name>
    <name type="common">Red alga</name>
    <dbReference type="NCBI Taxonomy" id="2771"/>
    <lineage>
        <taxon>Eukaryota</taxon>
        <taxon>Rhodophyta</taxon>
        <taxon>Bangiophyceae</taxon>
        <taxon>Cyanidiales</taxon>
        <taxon>Cyanidiaceae</taxon>
        <taxon>Cyanidium</taxon>
    </lineage>
</organism>
<dbReference type="AlphaFoldDB" id="A0AAV9J185"/>
<feature type="domain" description="PPM-type phosphatase" evidence="6">
    <location>
        <begin position="86"/>
        <end position="383"/>
    </location>
</feature>
<dbReference type="PANTHER" id="PTHR47992">
    <property type="entry name" value="PROTEIN PHOSPHATASE"/>
    <property type="match status" value="1"/>
</dbReference>
<comment type="similarity">
    <text evidence="4">Belongs to the PP2C family.</text>
</comment>
<dbReference type="GO" id="GO:0046872">
    <property type="term" value="F:metal ion binding"/>
    <property type="evidence" value="ECO:0007669"/>
    <property type="project" value="UniProtKB-KW"/>
</dbReference>
<keyword evidence="2 4" id="KW-0378">Hydrolase</keyword>
<dbReference type="InterPro" id="IPR000222">
    <property type="entry name" value="PP2C_BS"/>
</dbReference>
<evidence type="ECO:0000256" key="4">
    <source>
        <dbReference type="RuleBase" id="RU003465"/>
    </source>
</evidence>
<dbReference type="EMBL" id="JANCYW010000014">
    <property type="protein sequence ID" value="KAK4537783.1"/>
    <property type="molecule type" value="Genomic_DNA"/>
</dbReference>
<keyword evidence="8" id="KW-1185">Reference proteome</keyword>
<feature type="region of interest" description="Disordered" evidence="5">
    <location>
        <begin position="1"/>
        <end position="74"/>
    </location>
</feature>
<evidence type="ECO:0000256" key="5">
    <source>
        <dbReference type="SAM" id="MobiDB-lite"/>
    </source>
</evidence>
<feature type="compositionally biased region" description="Low complexity" evidence="5">
    <location>
        <begin position="38"/>
        <end position="74"/>
    </location>
</feature>
<reference evidence="7 8" key="1">
    <citation type="submission" date="2022-07" db="EMBL/GenBank/DDBJ databases">
        <title>Genome-wide signatures of adaptation to extreme environments.</title>
        <authorList>
            <person name="Cho C.H."/>
            <person name="Yoon H.S."/>
        </authorList>
    </citation>
    <scope>NUCLEOTIDE SEQUENCE [LARGE SCALE GENOMIC DNA]</scope>
    <source>
        <strain evidence="7 8">DBV 063 E5</strain>
    </source>
</reference>
<dbReference type="Pfam" id="PF00481">
    <property type="entry name" value="PP2C"/>
    <property type="match status" value="2"/>
</dbReference>
<dbReference type="SUPFAM" id="SSF81606">
    <property type="entry name" value="PP2C-like"/>
    <property type="match status" value="1"/>
</dbReference>
<gene>
    <name evidence="7" type="ORF">CDCA_CDCA14G3808</name>
</gene>
<name>A0AAV9J185_CYACA</name>
<evidence type="ECO:0000313" key="8">
    <source>
        <dbReference type="Proteomes" id="UP001301350"/>
    </source>
</evidence>
<dbReference type="PROSITE" id="PS01032">
    <property type="entry name" value="PPM_1"/>
    <property type="match status" value="1"/>
</dbReference>
<accession>A0AAV9J185</accession>
<dbReference type="GO" id="GO:0004722">
    <property type="term" value="F:protein serine/threonine phosphatase activity"/>
    <property type="evidence" value="ECO:0007669"/>
    <property type="project" value="InterPro"/>
</dbReference>
<sequence length="384" mass="41293">MDSAAVDDSDASPFVDASTMVSEADSTSVEAAPPLPRSSLESKSTATATATTTTTADSGSSASSSSSSSSSSTHTATVPALSAVQSFGFAEDANLRFRQSNEDGHAFIDRFCGKRDDAFFAIYDGHGGREAVEIIEQRLHQLFAEEWLRATAVAERADDIRPAADAEDRSSKAGFSTADHHHVAPVTPGDGNVHHAQRAFQRAYARMDRELESHHCAYVGSTSITCLLSRDATSGRRYLYTANAGDSRAILVRRDGSVLRLSYDHKASDEREARRIHEQGGFVACRRVLGVLSVTRSFGDFALKHFVVCEPHSSVHAIDEHTDTHVVLACDGLFDVMSDEEVAECILASAEARVDAQLAAEQLVARALHQGSTDNVSCMVVRLT</sequence>
<dbReference type="InterPro" id="IPR001932">
    <property type="entry name" value="PPM-type_phosphatase-like_dom"/>
</dbReference>
<protein>
    <recommendedName>
        <fullName evidence="6">PPM-type phosphatase domain-containing protein</fullName>
    </recommendedName>
</protein>
<evidence type="ECO:0000313" key="7">
    <source>
        <dbReference type="EMBL" id="KAK4537783.1"/>
    </source>
</evidence>
<evidence type="ECO:0000256" key="1">
    <source>
        <dbReference type="ARBA" id="ARBA00022723"/>
    </source>
</evidence>
<evidence type="ECO:0000259" key="6">
    <source>
        <dbReference type="PROSITE" id="PS51746"/>
    </source>
</evidence>
<proteinExistence type="inferred from homology"/>
<feature type="compositionally biased region" description="Acidic residues" evidence="5">
    <location>
        <begin position="1"/>
        <end position="10"/>
    </location>
</feature>
<dbReference type="Gene3D" id="3.60.40.10">
    <property type="entry name" value="PPM-type phosphatase domain"/>
    <property type="match status" value="1"/>
</dbReference>
<dbReference type="SMART" id="SM00332">
    <property type="entry name" value="PP2Cc"/>
    <property type="match status" value="1"/>
</dbReference>
<dbReference type="InterPro" id="IPR015655">
    <property type="entry name" value="PP2C"/>
</dbReference>
<keyword evidence="3 4" id="KW-0904">Protein phosphatase</keyword>
<evidence type="ECO:0000256" key="2">
    <source>
        <dbReference type="ARBA" id="ARBA00022801"/>
    </source>
</evidence>
<keyword evidence="1" id="KW-0479">Metal-binding</keyword>
<dbReference type="CDD" id="cd00143">
    <property type="entry name" value="PP2Cc"/>
    <property type="match status" value="1"/>
</dbReference>
<comment type="caution">
    <text evidence="7">The sequence shown here is derived from an EMBL/GenBank/DDBJ whole genome shotgun (WGS) entry which is preliminary data.</text>
</comment>
<dbReference type="Proteomes" id="UP001301350">
    <property type="component" value="Unassembled WGS sequence"/>
</dbReference>
<evidence type="ECO:0000256" key="3">
    <source>
        <dbReference type="ARBA" id="ARBA00022912"/>
    </source>
</evidence>
<dbReference type="InterPro" id="IPR036457">
    <property type="entry name" value="PPM-type-like_dom_sf"/>
</dbReference>
<dbReference type="PROSITE" id="PS51746">
    <property type="entry name" value="PPM_2"/>
    <property type="match status" value="1"/>
</dbReference>